<organism evidence="3 4">
    <name type="scientific">Xanthomonas floridensis</name>
    <dbReference type="NCBI Taxonomy" id="1843580"/>
    <lineage>
        <taxon>Bacteria</taxon>
        <taxon>Pseudomonadati</taxon>
        <taxon>Pseudomonadota</taxon>
        <taxon>Gammaproteobacteria</taxon>
        <taxon>Lysobacterales</taxon>
        <taxon>Lysobacteraceae</taxon>
        <taxon>Xanthomonas</taxon>
    </lineage>
</organism>
<dbReference type="InterPro" id="IPR026634">
    <property type="entry name" value="TPST-like"/>
</dbReference>
<dbReference type="EMBL" id="JAYFSO010000021">
    <property type="protein sequence ID" value="MEA5125336.1"/>
    <property type="molecule type" value="Genomic_DNA"/>
</dbReference>
<reference evidence="2 5" key="2">
    <citation type="submission" date="2023-12" db="EMBL/GenBank/DDBJ databases">
        <title>Genome sequencing of Xanthomonas floridensis.</title>
        <authorList>
            <person name="Greer S."/>
            <person name="Harrison J."/>
            <person name="Grant M."/>
            <person name="Vicente J."/>
            <person name="Studholme D."/>
        </authorList>
    </citation>
    <scope>NUCLEOTIDE SEQUENCE [LARGE SCALE GENOMIC DNA]</scope>
    <source>
        <strain evidence="2 5">WHRI 8848</strain>
    </source>
</reference>
<keyword evidence="1 3" id="KW-0808">Transferase</keyword>
<dbReference type="GO" id="GO:0008476">
    <property type="term" value="F:protein-tyrosine sulfotransferase activity"/>
    <property type="evidence" value="ECO:0007669"/>
    <property type="project" value="InterPro"/>
</dbReference>
<dbReference type="Proteomes" id="UP000077659">
    <property type="component" value="Unassembled WGS sequence"/>
</dbReference>
<dbReference type="Pfam" id="PF13469">
    <property type="entry name" value="Sulfotransfer_3"/>
    <property type="match status" value="1"/>
</dbReference>
<dbReference type="InterPro" id="IPR011990">
    <property type="entry name" value="TPR-like_helical_dom_sf"/>
</dbReference>
<dbReference type="Gene3D" id="1.25.40.10">
    <property type="entry name" value="Tetratricopeptide repeat domain"/>
    <property type="match status" value="1"/>
</dbReference>
<dbReference type="OrthoDB" id="9766687at2"/>
<sequence length="540" mass="59090">MINVGDKEAGVSETPREHILRDGYQLLRQGRYREAVELAERACADYPMDAHLLELASEAWLANGDPDTAAERIEEAASVATSPVALLIKYGSLLVQLRRRREARMVAQRAQALSAGDGAALWQIGTLQSGCQDVAAARDAYRDALALLGEQPRLMYDLATMQFFSGEFEAAERVLNRLLQLMPGAGDALYLRATLRRQTVQQNHLDDLRRRLAACTLDPPARAAGLFALAKELEDLGQHAESFETLTAAAACKRASLQYDVAAECAHIAAIRDAYGQHTLQALRPGQGGEGVIFIVGLPRSGTTLLERLLVQRGGARSAGELMDFGAVLGAATSRVMSGDPGKVTAAQASLQIDFAALGVEYVRGAREVVQGHPVLIDKMPINYLYCGMIATALPKARIIHLVRDPLDTCYAMYKTLFYNAYPFSYRLEEIAEYYLAYRQTMQHWHTVLPGQILDVRYEDLVRETDTQMARVLQWCGLAPGDAPPELDEVAFVTASAAQVRGEVHQRSVHGSRRHLSGLGVLVDRLQAGGFALADLKESC</sequence>
<dbReference type="AlphaFoldDB" id="A0A1A9MBK6"/>
<evidence type="ECO:0000313" key="4">
    <source>
        <dbReference type="Proteomes" id="UP000077659"/>
    </source>
</evidence>
<reference evidence="3 4" key="1">
    <citation type="submission" date="2016-05" db="EMBL/GenBank/DDBJ databases">
        <title>Pathogenic, phenotypic and molecular characterisation of Xanthomonas nasturtii sp. nov. and Xanthomonas floridensis sp. nov., new species of Xanthomonas associated with watercress production in Florida.</title>
        <authorList>
            <person name="Vicente J.G."/>
            <person name="Rothwell S."/>
            <person name="Holub E.B."/>
            <person name="Studholme D.J."/>
        </authorList>
    </citation>
    <scope>NUCLEOTIDE SEQUENCE [LARGE SCALE GENOMIC DNA]</scope>
    <source>
        <strain evidence="3 4">WHRI 8848</strain>
    </source>
</reference>
<dbReference type="SUPFAM" id="SSF48452">
    <property type="entry name" value="TPR-like"/>
    <property type="match status" value="1"/>
</dbReference>
<accession>A0A1A9MBK6</accession>
<dbReference type="SUPFAM" id="SSF52540">
    <property type="entry name" value="P-loop containing nucleoside triphosphate hydrolases"/>
    <property type="match status" value="1"/>
</dbReference>
<dbReference type="EMBL" id="LXNG01000017">
    <property type="protein sequence ID" value="OAG67461.1"/>
    <property type="molecule type" value="Genomic_DNA"/>
</dbReference>
<dbReference type="InterPro" id="IPR027417">
    <property type="entry name" value="P-loop_NTPase"/>
</dbReference>
<proteinExistence type="predicted"/>
<protein>
    <submittedName>
        <fullName evidence="3">Sulfotransferase</fullName>
    </submittedName>
</protein>
<dbReference type="Gene3D" id="3.40.50.300">
    <property type="entry name" value="P-loop containing nucleotide triphosphate hydrolases"/>
    <property type="match status" value="1"/>
</dbReference>
<dbReference type="STRING" id="1843580.A7D17_17510"/>
<dbReference type="PANTHER" id="PTHR12788:SF10">
    <property type="entry name" value="PROTEIN-TYROSINE SULFOTRANSFERASE"/>
    <property type="match status" value="1"/>
</dbReference>
<evidence type="ECO:0000313" key="5">
    <source>
        <dbReference type="Proteomes" id="UP001303614"/>
    </source>
</evidence>
<dbReference type="Pfam" id="PF14559">
    <property type="entry name" value="TPR_19"/>
    <property type="match status" value="1"/>
</dbReference>
<dbReference type="Proteomes" id="UP001303614">
    <property type="component" value="Unassembled WGS sequence"/>
</dbReference>
<dbReference type="PANTHER" id="PTHR12788">
    <property type="entry name" value="PROTEIN-TYROSINE SULFOTRANSFERASE 2"/>
    <property type="match status" value="1"/>
</dbReference>
<keyword evidence="5" id="KW-1185">Reference proteome</keyword>
<evidence type="ECO:0000313" key="3">
    <source>
        <dbReference type="EMBL" id="OAG67461.1"/>
    </source>
</evidence>
<evidence type="ECO:0000256" key="1">
    <source>
        <dbReference type="ARBA" id="ARBA00022679"/>
    </source>
</evidence>
<gene>
    <name evidence="3" type="ORF">A7D17_17510</name>
    <name evidence="2" type="ORF">VB146_16050</name>
</gene>
<evidence type="ECO:0000313" key="2">
    <source>
        <dbReference type="EMBL" id="MEA5125336.1"/>
    </source>
</evidence>
<comment type="caution">
    <text evidence="3">The sequence shown here is derived from an EMBL/GenBank/DDBJ whole genome shotgun (WGS) entry which is preliminary data.</text>
</comment>
<name>A0A1A9MBK6_9XANT</name>